<dbReference type="GO" id="GO:0098797">
    <property type="term" value="C:plasma membrane protein complex"/>
    <property type="evidence" value="ECO:0007669"/>
    <property type="project" value="TreeGrafter"/>
</dbReference>
<dbReference type="InterPro" id="IPR025857">
    <property type="entry name" value="MacB_PCD"/>
</dbReference>
<dbReference type="EMBL" id="ALJD01000009">
    <property type="protein sequence ID" value="EJN58024.1"/>
    <property type="molecule type" value="Genomic_DNA"/>
</dbReference>
<evidence type="ECO:0000256" key="4">
    <source>
        <dbReference type="ARBA" id="ARBA00022989"/>
    </source>
</evidence>
<keyword evidence="4 6" id="KW-1133">Transmembrane helix</keyword>
<feature type="domain" description="ABC3 transporter permease C-terminal" evidence="7">
    <location>
        <begin position="287"/>
        <end position="405"/>
    </location>
</feature>
<dbReference type="InterPro" id="IPR003838">
    <property type="entry name" value="ABC3_permease_C"/>
</dbReference>
<keyword evidence="2" id="KW-1003">Cell membrane</keyword>
<feature type="domain" description="MacB-like periplasmic core" evidence="8">
    <location>
        <begin position="25"/>
        <end position="256"/>
    </location>
</feature>
<evidence type="ECO:0000256" key="5">
    <source>
        <dbReference type="ARBA" id="ARBA00023136"/>
    </source>
</evidence>
<keyword evidence="3 6" id="KW-0812">Transmembrane</keyword>
<evidence type="ECO:0000313" key="10">
    <source>
        <dbReference type="Proteomes" id="UP000007813"/>
    </source>
</evidence>
<evidence type="ECO:0000259" key="8">
    <source>
        <dbReference type="Pfam" id="PF12704"/>
    </source>
</evidence>
<dbReference type="GO" id="GO:0044874">
    <property type="term" value="P:lipoprotein localization to outer membrane"/>
    <property type="evidence" value="ECO:0007669"/>
    <property type="project" value="TreeGrafter"/>
</dbReference>
<dbReference type="Proteomes" id="UP000007813">
    <property type="component" value="Unassembled WGS sequence"/>
</dbReference>
<dbReference type="OrthoDB" id="163559at2157"/>
<dbReference type="Pfam" id="PF12704">
    <property type="entry name" value="MacB_PCD"/>
    <property type="match status" value="1"/>
</dbReference>
<feature type="transmembrane region" description="Helical" evidence="6">
    <location>
        <begin position="327"/>
        <end position="353"/>
    </location>
</feature>
<dbReference type="AlphaFoldDB" id="J3JE38"/>
<dbReference type="Pfam" id="PF02687">
    <property type="entry name" value="FtsX"/>
    <property type="match status" value="1"/>
</dbReference>
<evidence type="ECO:0000256" key="3">
    <source>
        <dbReference type="ARBA" id="ARBA00022692"/>
    </source>
</evidence>
<evidence type="ECO:0000256" key="2">
    <source>
        <dbReference type="ARBA" id="ARBA00022475"/>
    </source>
</evidence>
<dbReference type="PANTHER" id="PTHR30489:SF0">
    <property type="entry name" value="LIPOPROTEIN-RELEASING SYSTEM TRANSMEMBRANE PROTEIN LOLE"/>
    <property type="match status" value="1"/>
</dbReference>
<dbReference type="eggNOG" id="arCOG02312">
    <property type="taxonomic scope" value="Archaea"/>
</dbReference>
<evidence type="ECO:0000259" key="7">
    <source>
        <dbReference type="Pfam" id="PF02687"/>
    </source>
</evidence>
<feature type="transmembrane region" description="Helical" evidence="6">
    <location>
        <begin position="287"/>
        <end position="307"/>
    </location>
</feature>
<protein>
    <recommendedName>
        <fullName evidence="11">ABC transporter permease</fullName>
    </recommendedName>
</protein>
<accession>J3JE38</accession>
<evidence type="ECO:0008006" key="11">
    <source>
        <dbReference type="Google" id="ProtNLM"/>
    </source>
</evidence>
<name>J3JE38_9EURY</name>
<dbReference type="RefSeq" id="WP_009376767.1">
    <property type="nucleotide sequence ID" value="NZ_ALJD01000009.1"/>
</dbReference>
<evidence type="ECO:0000256" key="6">
    <source>
        <dbReference type="SAM" id="Phobius"/>
    </source>
</evidence>
<gene>
    <name evidence="9" type="ORF">HSB1_34410</name>
</gene>
<comment type="subcellular location">
    <subcellularLocation>
        <location evidence="1">Cell membrane</location>
        <topology evidence="1">Multi-pass membrane protein</topology>
    </subcellularLocation>
</comment>
<keyword evidence="5 6" id="KW-0472">Membrane</keyword>
<proteinExistence type="predicted"/>
<evidence type="ECO:0000256" key="1">
    <source>
        <dbReference type="ARBA" id="ARBA00004651"/>
    </source>
</evidence>
<comment type="caution">
    <text evidence="9">The sequence shown here is derived from an EMBL/GenBank/DDBJ whole genome shotgun (WGS) entry which is preliminary data.</text>
</comment>
<dbReference type="InterPro" id="IPR051447">
    <property type="entry name" value="Lipoprotein-release_system"/>
</dbReference>
<feature type="transmembrane region" description="Helical" evidence="6">
    <location>
        <begin position="373"/>
        <end position="398"/>
    </location>
</feature>
<evidence type="ECO:0000313" key="9">
    <source>
        <dbReference type="EMBL" id="EJN58024.1"/>
    </source>
</evidence>
<dbReference type="PANTHER" id="PTHR30489">
    <property type="entry name" value="LIPOPROTEIN-RELEASING SYSTEM TRANSMEMBRANE PROTEIN LOLE"/>
    <property type="match status" value="1"/>
</dbReference>
<organism evidence="9 10">
    <name type="scientific">Halogranum salarium B-1</name>
    <dbReference type="NCBI Taxonomy" id="1210908"/>
    <lineage>
        <taxon>Archaea</taxon>
        <taxon>Methanobacteriati</taxon>
        <taxon>Methanobacteriota</taxon>
        <taxon>Stenosarchaea group</taxon>
        <taxon>Halobacteria</taxon>
        <taxon>Halobacteriales</taxon>
        <taxon>Haloferacaceae</taxon>
    </lineage>
</organism>
<reference evidence="9 10" key="1">
    <citation type="journal article" date="2012" name="J. Bacteriol.">
        <title>Draft Genome Sequence of the Extremely Halophilic Archaeon Halogranum salarium B-1T.</title>
        <authorList>
            <person name="Kim K.K."/>
            <person name="Lee K.C."/>
            <person name="Lee J.S."/>
        </authorList>
    </citation>
    <scope>NUCLEOTIDE SEQUENCE [LARGE SCALE GENOMIC DNA]</scope>
    <source>
        <strain evidence="9 10">B-1</strain>
    </source>
</reference>
<sequence length="411" mass="43199">MWGLSRLRAIVAIAFAQLRHDRTQTILAILGITLAVLASTLLASVGVGVVQTGQEKFDASGRDLWVTGGPVRLNPSSVGGFENTVGDSHRVADEIQAREDVKQASPLSFQTVYVSTNTSEFETIVGTGIPQHGRGAVSIEQGTGFVQGDVHYAEGSYSGPMTHELVIDPRVADRFDVGVGDTLYVGGTLSSARQNEFTIVGVSSTFSQFLGAPTVIMHLSELQEITGTTGSDRATLITIDLHATANPTAVKAELEQQYPGYEIRTNREQLQATLQQQAVVIASGTSLVLLAVLAGLALTVNMSLSIVYHQRRELAALKAAGTTTSTLVGITVVQSLLYGTIAGVLGAGLTYPLVKALNYIALSVVGFENLVQVSIPILGGGAMIGIGMSLAGALTASWRLARLSPLKQLAD</sequence>
<feature type="transmembrane region" description="Helical" evidence="6">
    <location>
        <begin position="26"/>
        <end position="50"/>
    </location>
</feature>